<dbReference type="Proteomes" id="UP001501532">
    <property type="component" value="Unassembled WGS sequence"/>
</dbReference>
<accession>A0ABP6L0P4</accession>
<protein>
    <submittedName>
        <fullName evidence="1">Uncharacterized protein</fullName>
    </submittedName>
</protein>
<organism evidence="1 2">
    <name type="scientific">Streptomyces glomeratus</name>
    <dbReference type="NCBI Taxonomy" id="284452"/>
    <lineage>
        <taxon>Bacteria</taxon>
        <taxon>Bacillati</taxon>
        <taxon>Actinomycetota</taxon>
        <taxon>Actinomycetes</taxon>
        <taxon>Kitasatosporales</taxon>
        <taxon>Streptomycetaceae</taxon>
        <taxon>Streptomyces</taxon>
    </lineage>
</organism>
<evidence type="ECO:0000313" key="2">
    <source>
        <dbReference type="Proteomes" id="UP001501532"/>
    </source>
</evidence>
<evidence type="ECO:0000313" key="1">
    <source>
        <dbReference type="EMBL" id="GAA3029064.1"/>
    </source>
</evidence>
<reference evidence="2" key="1">
    <citation type="journal article" date="2019" name="Int. J. Syst. Evol. Microbiol.">
        <title>The Global Catalogue of Microorganisms (GCM) 10K type strain sequencing project: providing services to taxonomists for standard genome sequencing and annotation.</title>
        <authorList>
            <consortium name="The Broad Institute Genomics Platform"/>
            <consortium name="The Broad Institute Genome Sequencing Center for Infectious Disease"/>
            <person name="Wu L."/>
            <person name="Ma J."/>
        </authorList>
    </citation>
    <scope>NUCLEOTIDE SEQUENCE [LARGE SCALE GENOMIC DNA]</scope>
    <source>
        <strain evidence="2">JCM 9091</strain>
    </source>
</reference>
<keyword evidence="2" id="KW-1185">Reference proteome</keyword>
<dbReference type="EMBL" id="BAAAUF010000008">
    <property type="protein sequence ID" value="GAA3029064.1"/>
    <property type="molecule type" value="Genomic_DNA"/>
</dbReference>
<comment type="caution">
    <text evidence="1">The sequence shown here is derived from an EMBL/GenBank/DDBJ whole genome shotgun (WGS) entry which is preliminary data.</text>
</comment>
<name>A0ABP6L0P4_9ACTN</name>
<sequence length="99" mass="10901">MPSSWVISSPISWWERLRSFQAPAVASYSRSQVCAFSVVVPVPRFFGRSHGGCLVISSRRPATVRSSRISVRVPGAAWSLRSVRPWPLCRAPGTAPYNA</sequence>
<gene>
    <name evidence="1" type="ORF">GCM10010448_08770</name>
</gene>
<proteinExistence type="predicted"/>